<name>A0ABY6ZQV2_9BACL</name>
<evidence type="ECO:0000313" key="2">
    <source>
        <dbReference type="Proteomes" id="UP001164761"/>
    </source>
</evidence>
<keyword evidence="1" id="KW-0614">Plasmid</keyword>
<gene>
    <name evidence="1" type="ORF">NZD89_29100</name>
</gene>
<protein>
    <submittedName>
        <fullName evidence="1">Uncharacterized protein</fullName>
    </submittedName>
</protein>
<accession>A0ABY6ZQV2</accession>
<dbReference type="RefSeq" id="WP_268008842.1">
    <property type="nucleotide sequence ID" value="NZ_BSUT01000006.1"/>
</dbReference>
<evidence type="ECO:0000313" key="1">
    <source>
        <dbReference type="EMBL" id="WAH44973.1"/>
    </source>
</evidence>
<dbReference type="Proteomes" id="UP001164761">
    <property type="component" value="Plasmid unnamed2"/>
</dbReference>
<geneLocation type="plasmid" evidence="1 2">
    <name>unnamed2</name>
</geneLocation>
<organism evidence="1 2">
    <name type="scientific">Alicyclobacillus fastidiosus</name>
    <dbReference type="NCBI Taxonomy" id="392011"/>
    <lineage>
        <taxon>Bacteria</taxon>
        <taxon>Bacillati</taxon>
        <taxon>Bacillota</taxon>
        <taxon>Bacilli</taxon>
        <taxon>Bacillales</taxon>
        <taxon>Alicyclobacillaceae</taxon>
        <taxon>Alicyclobacillus</taxon>
    </lineage>
</organism>
<proteinExistence type="predicted"/>
<dbReference type="EMBL" id="CP104069">
    <property type="protein sequence ID" value="WAH44973.1"/>
    <property type="molecule type" value="Genomic_DNA"/>
</dbReference>
<reference evidence="1" key="1">
    <citation type="submission" date="2022-08" db="EMBL/GenBank/DDBJ databases">
        <title>Alicyclobacillus fastidiosus DSM 17978, complete genome.</title>
        <authorList>
            <person name="Wang Q."/>
            <person name="Cai R."/>
            <person name="Wang Z."/>
        </authorList>
    </citation>
    <scope>NUCLEOTIDE SEQUENCE</scope>
    <source>
        <strain evidence="1">DSM 17978</strain>
        <plasmid evidence="1">unnamed2</plasmid>
    </source>
</reference>
<keyword evidence="2" id="KW-1185">Reference proteome</keyword>
<sequence>MSKKDEFKDLRQEMLKLKSERQNHGEQNDNQDYDVIERIKLAIEPVLTAFVGTDHSLEIQSNGLRDVYIGYAHVKVCGVSISAKNSDNITVHIRDDSFPTCIYSGKFNENEIRNAVKNALLKWYRTL</sequence>